<evidence type="ECO:0000256" key="16">
    <source>
        <dbReference type="ARBA" id="ARBA00023268"/>
    </source>
</evidence>
<evidence type="ECO:0000256" key="11">
    <source>
        <dbReference type="ARBA" id="ARBA00022692"/>
    </source>
</evidence>
<dbReference type="AlphaFoldDB" id="A0A9W4MP69"/>
<evidence type="ECO:0000256" key="9">
    <source>
        <dbReference type="ARBA" id="ARBA00018909"/>
    </source>
</evidence>
<dbReference type="EMBL" id="CAJVOS010000016">
    <property type="protein sequence ID" value="CAG8057835.1"/>
    <property type="molecule type" value="Genomic_DNA"/>
</dbReference>
<feature type="transmembrane region" description="Helical" evidence="19">
    <location>
        <begin position="80"/>
        <end position="97"/>
    </location>
</feature>
<evidence type="ECO:0000256" key="19">
    <source>
        <dbReference type="SAM" id="Phobius"/>
    </source>
</evidence>
<dbReference type="InterPro" id="IPR044843">
    <property type="entry name" value="Trans_IPPS_bact-type"/>
</dbReference>
<evidence type="ECO:0000256" key="17">
    <source>
        <dbReference type="ARBA" id="ARBA00029313"/>
    </source>
</evidence>
<keyword evidence="16" id="KW-0511">Multifunctional enzyme</keyword>
<evidence type="ECO:0000256" key="15">
    <source>
        <dbReference type="ARBA" id="ARBA00023235"/>
    </source>
</evidence>
<dbReference type="PROSITE" id="PS01045">
    <property type="entry name" value="SQUALEN_PHYTOEN_SYN_2"/>
    <property type="match status" value="1"/>
</dbReference>
<dbReference type="GO" id="GO:0016872">
    <property type="term" value="F:intramolecular lyase activity"/>
    <property type="evidence" value="ECO:0007669"/>
    <property type="project" value="InterPro"/>
</dbReference>
<evidence type="ECO:0000313" key="20">
    <source>
        <dbReference type="EMBL" id="CAG8057835.1"/>
    </source>
</evidence>
<dbReference type="EC" id="5.5.1.19" evidence="7"/>
<accession>A0A9W4MP69</accession>
<evidence type="ECO:0000256" key="3">
    <source>
        <dbReference type="ARBA" id="ARBA00005089"/>
    </source>
</evidence>
<comment type="similarity">
    <text evidence="6">In the C-terminal section; belongs to the phytoene/squalene synthase family.</text>
</comment>
<comment type="catalytic activity">
    <reaction evidence="18">
        <text>all-trans-lycopene = gamma-carotene</text>
        <dbReference type="Rhea" id="RHEA:32219"/>
        <dbReference type="ChEBI" id="CHEBI:15948"/>
        <dbReference type="ChEBI" id="CHEBI:27740"/>
        <dbReference type="EC" id="5.5.1.19"/>
    </reaction>
</comment>
<evidence type="ECO:0000256" key="1">
    <source>
        <dbReference type="ARBA" id="ARBA00001805"/>
    </source>
</evidence>
<evidence type="ECO:0000256" key="8">
    <source>
        <dbReference type="ARBA" id="ARBA00012396"/>
    </source>
</evidence>
<feature type="transmembrane region" description="Helical" evidence="19">
    <location>
        <begin position="118"/>
        <end position="139"/>
    </location>
</feature>
<comment type="pathway">
    <text evidence="4">Carotenoid biosynthesis; phytoene biosynthesis; all-trans-phytoene from geranylgeranyl diphosphate: step 1/1.</text>
</comment>
<evidence type="ECO:0000256" key="13">
    <source>
        <dbReference type="ARBA" id="ARBA00022989"/>
    </source>
</evidence>
<evidence type="ECO:0000256" key="10">
    <source>
        <dbReference type="ARBA" id="ARBA00022679"/>
    </source>
</evidence>
<evidence type="ECO:0000256" key="18">
    <source>
        <dbReference type="ARBA" id="ARBA00029335"/>
    </source>
</evidence>
<keyword evidence="21" id="KW-1185">Reference proteome</keyword>
<protein>
    <recommendedName>
        <fullName evidence="9">Bifunctional lycopene cyclase/phytoene synthase</fullName>
        <ecNumber evidence="8">2.5.1.32</ecNumber>
        <ecNumber evidence="7">5.5.1.19</ecNumber>
    </recommendedName>
</protein>
<keyword evidence="14 19" id="KW-0472">Membrane</keyword>
<evidence type="ECO:0000256" key="5">
    <source>
        <dbReference type="ARBA" id="ARBA00008247"/>
    </source>
</evidence>
<dbReference type="Gene3D" id="1.10.600.10">
    <property type="entry name" value="Farnesyl Diphosphate Synthase"/>
    <property type="match status" value="1"/>
</dbReference>
<dbReference type="PANTHER" id="PTHR31480">
    <property type="entry name" value="BIFUNCTIONAL LYCOPENE CYCLASE/PHYTOENE SYNTHASE"/>
    <property type="match status" value="1"/>
</dbReference>
<keyword evidence="11 19" id="KW-0812">Transmembrane</keyword>
<keyword evidence="12" id="KW-0125">Carotenoid biosynthesis</keyword>
<dbReference type="GO" id="GO:0016020">
    <property type="term" value="C:membrane"/>
    <property type="evidence" value="ECO:0007669"/>
    <property type="project" value="UniProtKB-SubCell"/>
</dbReference>
<feature type="transmembrane region" description="Helical" evidence="19">
    <location>
        <begin position="220"/>
        <end position="240"/>
    </location>
</feature>
<comment type="caution">
    <text evidence="20">The sequence shown here is derived from an EMBL/GenBank/DDBJ whole genome shotgun (WGS) entry which is preliminary data.</text>
</comment>
<comment type="catalytic activity">
    <reaction evidence="17">
        <text>gamma-carotene = all-trans-beta-carotene</text>
        <dbReference type="Rhea" id="RHEA:32239"/>
        <dbReference type="ChEBI" id="CHEBI:17579"/>
        <dbReference type="ChEBI" id="CHEBI:27740"/>
        <dbReference type="EC" id="5.5.1.19"/>
    </reaction>
</comment>
<proteinExistence type="inferred from homology"/>
<dbReference type="GO" id="GO:0004311">
    <property type="term" value="F:geranylgeranyl diphosphate synthase activity"/>
    <property type="evidence" value="ECO:0007669"/>
    <property type="project" value="InterPro"/>
</dbReference>
<comment type="subcellular location">
    <subcellularLocation>
        <location evidence="2">Membrane</location>
        <topology evidence="2">Multi-pass membrane protein</topology>
    </subcellularLocation>
</comment>
<evidence type="ECO:0000256" key="2">
    <source>
        <dbReference type="ARBA" id="ARBA00004141"/>
    </source>
</evidence>
<dbReference type="GO" id="GO:0016117">
    <property type="term" value="P:carotenoid biosynthetic process"/>
    <property type="evidence" value="ECO:0007669"/>
    <property type="project" value="UniProtKB-KW"/>
</dbReference>
<dbReference type="InterPro" id="IPR008949">
    <property type="entry name" value="Isoprenoid_synthase_dom_sf"/>
</dbReference>
<keyword evidence="15" id="KW-0413">Isomerase</keyword>
<gene>
    <name evidence="20" type="ORF">POLS_LOCUS3455</name>
</gene>
<evidence type="ECO:0000256" key="14">
    <source>
        <dbReference type="ARBA" id="ARBA00023136"/>
    </source>
</evidence>
<dbReference type="SFLD" id="SFLDG01212">
    <property type="entry name" value="Phytoene_synthase_like"/>
    <property type="match status" value="1"/>
</dbReference>
<evidence type="ECO:0000313" key="21">
    <source>
        <dbReference type="Proteomes" id="UP001153618"/>
    </source>
</evidence>
<dbReference type="NCBIfam" id="TIGR03462">
    <property type="entry name" value="CarR_dom_SF"/>
    <property type="match status" value="2"/>
</dbReference>
<dbReference type="SFLD" id="SFLDG01018">
    <property type="entry name" value="Squalene/Phytoene_Synthase_Lik"/>
    <property type="match status" value="1"/>
</dbReference>
<dbReference type="SUPFAM" id="SSF48576">
    <property type="entry name" value="Terpenoid synthases"/>
    <property type="match status" value="1"/>
</dbReference>
<dbReference type="InterPro" id="IPR017825">
    <property type="entry name" value="Lycopene_cyclase_dom"/>
</dbReference>
<feature type="transmembrane region" description="Helical" evidence="19">
    <location>
        <begin position="36"/>
        <end position="55"/>
    </location>
</feature>
<dbReference type="OrthoDB" id="6600518at2759"/>
<dbReference type="Proteomes" id="UP001153618">
    <property type="component" value="Unassembled WGS sequence"/>
</dbReference>
<feature type="transmembrane region" description="Helical" evidence="19">
    <location>
        <begin position="6"/>
        <end position="24"/>
    </location>
</feature>
<dbReference type="InterPro" id="IPR019845">
    <property type="entry name" value="Squalene/phytoene_synthase_CS"/>
</dbReference>
<dbReference type="GO" id="GO:0045436">
    <property type="term" value="F:lycopene beta cyclase activity"/>
    <property type="evidence" value="ECO:0007669"/>
    <property type="project" value="UniProtKB-ARBA"/>
</dbReference>
<evidence type="ECO:0000256" key="12">
    <source>
        <dbReference type="ARBA" id="ARBA00022746"/>
    </source>
</evidence>
<keyword evidence="10" id="KW-0808">Transferase</keyword>
<reference evidence="20" key="1">
    <citation type="submission" date="2021-07" db="EMBL/GenBank/DDBJ databases">
        <authorList>
            <person name="Branca A.L. A."/>
        </authorList>
    </citation>
    <scope>NUCLEOTIDE SEQUENCE</scope>
</reference>
<dbReference type="EC" id="2.5.1.32" evidence="8"/>
<comment type="similarity">
    <text evidence="5">In the N-terminal section; belongs to the lycopene beta-cyclase family.</text>
</comment>
<dbReference type="SFLD" id="SFLDS00005">
    <property type="entry name" value="Isoprenoid_Synthase_Type_I"/>
    <property type="match status" value="1"/>
</dbReference>
<comment type="pathway">
    <text evidence="3">Carotenoid biosynthesis; beta-carotene biosynthesis.</text>
</comment>
<evidence type="ECO:0000256" key="7">
    <source>
        <dbReference type="ARBA" id="ARBA00012242"/>
    </source>
</evidence>
<dbReference type="Pfam" id="PF00494">
    <property type="entry name" value="SQS_PSY"/>
    <property type="match status" value="1"/>
</dbReference>
<dbReference type="InterPro" id="IPR002060">
    <property type="entry name" value="Squ/phyt_synthse"/>
</dbReference>
<evidence type="ECO:0000256" key="4">
    <source>
        <dbReference type="ARBA" id="ARBA00005172"/>
    </source>
</evidence>
<keyword evidence="13 19" id="KW-1133">Transmembrane helix</keyword>
<comment type="catalytic activity">
    <reaction evidence="1">
        <text>2 (2E,6E,10E)-geranylgeranyl diphosphate = 15-cis-phytoene + 2 diphosphate</text>
        <dbReference type="Rhea" id="RHEA:34475"/>
        <dbReference type="ChEBI" id="CHEBI:27787"/>
        <dbReference type="ChEBI" id="CHEBI:33019"/>
        <dbReference type="ChEBI" id="CHEBI:58756"/>
        <dbReference type="EC" id="2.5.1.32"/>
    </reaction>
</comment>
<name>A0A9W4MP69_PENOL</name>
<sequence>MGLDYVMFHFTYTFPLASILTVLYCPFFTWQDIHRISILVLIAVFATIPWDSYLIRNGIWSYPSEAVVGYTFFSIPLEELFFFVIQTYLTSLLYCILRRPLVLPIYLRPTSDARKTRYIGQAMLVALLATGIACCFFAGKLTYVGLILIWVCPVLILQWSLSCTFLIALPWKVTVLPVCLPTLYLWVADANAIRAGTWAIGQATKLDYQLWAGLEVEEAFFFLVTNLMVVGGLASIDYGFAIEEYRVFTSGEESPAIFSMRFALKSVVNFDSNVDARIIDRLSKAVRCLQKKSQSMFLGSALFEGNLRIDLIFLYSFCRVMDDLVDDSDTFEEPGARYWITRCSRALDAKFDNRAKETKNEDSTNSFIGKGLDNLQSSLDFLPVSRLPKQPLFALLEGFKTDLEFDAKMNEFPIHTVADLDIYASRVASTVAVLVLNLVYHHYYRNKPVSPPDHLANLEKAGAEMGKALQCVNIARDIGRDAAIHRVYIPTTWLTEVELTHSEVIRCPTSPKVYMMQQRMLDLANVYYTNSRAAIEELPDGVREPIRATVESYMEIGRVLRQMKGNTLGVKKLRLPLWRRLAVAWFAMHTSNARNNWII</sequence>
<organism evidence="20 21">
    <name type="scientific">Penicillium olsonii</name>
    <dbReference type="NCBI Taxonomy" id="99116"/>
    <lineage>
        <taxon>Eukaryota</taxon>
        <taxon>Fungi</taxon>
        <taxon>Dikarya</taxon>
        <taxon>Ascomycota</taxon>
        <taxon>Pezizomycotina</taxon>
        <taxon>Eurotiomycetes</taxon>
        <taxon>Eurotiomycetidae</taxon>
        <taxon>Eurotiales</taxon>
        <taxon>Aspergillaceae</taxon>
        <taxon>Penicillium</taxon>
    </lineage>
</organism>
<evidence type="ECO:0000256" key="6">
    <source>
        <dbReference type="ARBA" id="ARBA00008406"/>
    </source>
</evidence>